<sequence length="456" mass="49424">MVEGASGQQQFFGIPDSIEFEPHTVIALTYAETLCLDIYPNDPEYTELRPAGHVELPRIEPDRLIDTSVGKLHQNTQDILEKAMKRLDLLEAPLKTRPDLPKFKYSPAATRVLLGLDTLMNPSTVASPPPAPPTTLRMKSSFVAAASADEADEPVGAKSEAPKVPQDESLDDVMAILSDDKKPAADQVKDGVAPKPPTIALEPDISSSTSDNDKTKAYQMFTDANKLSGLGGLFQAIVKVKKMQQDGRKTPYLITDPTQASLAFDENANNAWEVITGGSVGSGLAGYYMLPGTDAASFSKDVEKSNFTLNFTNLLFAPYGIEPDKEKQIAGVIQEYIQAVASIKLYSSNTKRTVSHFIPMNLVQHINISGDDSDKLMVYISPESNSSTCTLMARHREETSDKLDKVFKILSNENLEAYVAEAGVISKVAAGDNNPRPSEPNVPGPVDTGSVDPTEY</sequence>
<keyword evidence="3" id="KW-1185">Reference proteome</keyword>
<reference evidence="2 3" key="1">
    <citation type="submission" date="2018-06" db="EMBL/GenBank/DDBJ databases">
        <title>Genome Sequence of the Brown Rot Fungal Pathogen Monilinia fructigena.</title>
        <authorList>
            <person name="Landi L."/>
            <person name="De Miccolis Angelini R.M."/>
            <person name="Pollastro S."/>
            <person name="Abate D."/>
            <person name="Faretra F."/>
            <person name="Romanazzi G."/>
        </authorList>
    </citation>
    <scope>NUCLEOTIDE SEQUENCE [LARGE SCALE GENOMIC DNA]</scope>
    <source>
        <strain evidence="2 3">Mfrg269</strain>
    </source>
</reference>
<feature type="region of interest" description="Disordered" evidence="1">
    <location>
        <begin position="430"/>
        <end position="456"/>
    </location>
</feature>
<gene>
    <name evidence="2" type="ORF">DID88_003247</name>
</gene>
<protein>
    <submittedName>
        <fullName evidence="2">Uncharacterized protein</fullName>
    </submittedName>
</protein>
<dbReference type="OrthoDB" id="4879928at2759"/>
<evidence type="ECO:0000256" key="1">
    <source>
        <dbReference type="SAM" id="MobiDB-lite"/>
    </source>
</evidence>
<dbReference type="AlphaFoldDB" id="A0A395J0C9"/>
<dbReference type="Proteomes" id="UP000249056">
    <property type="component" value="Unassembled WGS sequence"/>
</dbReference>
<proteinExistence type="predicted"/>
<organism evidence="2 3">
    <name type="scientific">Monilinia fructigena</name>
    <dbReference type="NCBI Taxonomy" id="38457"/>
    <lineage>
        <taxon>Eukaryota</taxon>
        <taxon>Fungi</taxon>
        <taxon>Dikarya</taxon>
        <taxon>Ascomycota</taxon>
        <taxon>Pezizomycotina</taxon>
        <taxon>Leotiomycetes</taxon>
        <taxon>Helotiales</taxon>
        <taxon>Sclerotiniaceae</taxon>
        <taxon>Monilinia</taxon>
    </lineage>
</organism>
<evidence type="ECO:0000313" key="3">
    <source>
        <dbReference type="Proteomes" id="UP000249056"/>
    </source>
</evidence>
<feature type="region of interest" description="Disordered" evidence="1">
    <location>
        <begin position="183"/>
        <end position="212"/>
    </location>
</feature>
<evidence type="ECO:0000313" key="2">
    <source>
        <dbReference type="EMBL" id="RAL64059.1"/>
    </source>
</evidence>
<dbReference type="EMBL" id="QKRW01000016">
    <property type="protein sequence ID" value="RAL64059.1"/>
    <property type="molecule type" value="Genomic_DNA"/>
</dbReference>
<name>A0A395J0C9_9HELO</name>
<comment type="caution">
    <text evidence="2">The sequence shown here is derived from an EMBL/GenBank/DDBJ whole genome shotgun (WGS) entry which is preliminary data.</text>
</comment>
<accession>A0A395J0C9</accession>
<feature type="region of interest" description="Disordered" evidence="1">
    <location>
        <begin position="147"/>
        <end position="167"/>
    </location>
</feature>